<dbReference type="PROSITE" id="PS00379">
    <property type="entry name" value="CDP_ALCOHOL_P_TRANSF"/>
    <property type="match status" value="1"/>
</dbReference>
<evidence type="ECO:0000256" key="4">
    <source>
        <dbReference type="ARBA" id="ARBA00023136"/>
    </source>
</evidence>
<organism evidence="7 8">
    <name type="scientific">Capsaspora owczarzaki (strain ATCC 30864)</name>
    <dbReference type="NCBI Taxonomy" id="595528"/>
    <lineage>
        <taxon>Eukaryota</taxon>
        <taxon>Filasterea</taxon>
        <taxon>Capsaspora</taxon>
    </lineage>
</organism>
<feature type="transmembrane region" description="Helical" evidence="6">
    <location>
        <begin position="186"/>
        <end position="208"/>
    </location>
</feature>
<keyword evidence="8" id="KW-1185">Reference proteome</keyword>
<accession>A0A0D2WI13</accession>
<keyword evidence="6" id="KW-1133">Transmembrane helix</keyword>
<dbReference type="RefSeq" id="XP_011269962.1">
    <property type="nucleotide sequence ID" value="XM_011271660.1"/>
</dbReference>
<dbReference type="PANTHER" id="PTHR10414">
    <property type="entry name" value="ETHANOLAMINEPHOSPHOTRANSFERASE"/>
    <property type="match status" value="1"/>
</dbReference>
<dbReference type="PANTHER" id="PTHR10414:SF71">
    <property type="entry name" value="FI05338P"/>
    <property type="match status" value="1"/>
</dbReference>
<feature type="transmembrane region" description="Helical" evidence="6">
    <location>
        <begin position="220"/>
        <end position="246"/>
    </location>
</feature>
<dbReference type="PhylomeDB" id="A0A0D2WI13"/>
<protein>
    <recommendedName>
        <fullName evidence="9">Ethanolaminephosphotransferase</fullName>
    </recommendedName>
</protein>
<feature type="transmembrane region" description="Helical" evidence="6">
    <location>
        <begin position="85"/>
        <end position="104"/>
    </location>
</feature>
<dbReference type="InterPro" id="IPR000462">
    <property type="entry name" value="CDP-OH_P_trans"/>
</dbReference>
<dbReference type="Gene3D" id="1.20.120.1760">
    <property type="match status" value="1"/>
</dbReference>
<dbReference type="InterPro" id="IPR014472">
    <property type="entry name" value="CHOPT"/>
</dbReference>
<evidence type="ECO:0000313" key="8">
    <source>
        <dbReference type="Proteomes" id="UP000008743"/>
    </source>
</evidence>
<feature type="transmembrane region" description="Helical" evidence="6">
    <location>
        <begin position="346"/>
        <end position="367"/>
    </location>
</feature>
<dbReference type="InParanoid" id="A0A0D2WI13"/>
<dbReference type="GO" id="GO:0005794">
    <property type="term" value="C:Golgi apparatus"/>
    <property type="evidence" value="ECO:0007669"/>
    <property type="project" value="TreeGrafter"/>
</dbReference>
<evidence type="ECO:0000256" key="6">
    <source>
        <dbReference type="SAM" id="Phobius"/>
    </source>
</evidence>
<keyword evidence="3 5" id="KW-0808">Transferase</keyword>
<dbReference type="AlphaFoldDB" id="A0A0D2WI13"/>
<keyword evidence="4 6" id="KW-0472">Membrane</keyword>
<evidence type="ECO:0000313" key="7">
    <source>
        <dbReference type="EMBL" id="KJE88503.1"/>
    </source>
</evidence>
<dbReference type="GO" id="GO:0006646">
    <property type="term" value="P:phosphatidylethanolamine biosynthetic process"/>
    <property type="evidence" value="ECO:0007669"/>
    <property type="project" value="TreeGrafter"/>
</dbReference>
<proteinExistence type="inferred from homology"/>
<evidence type="ECO:0000256" key="1">
    <source>
        <dbReference type="ARBA" id="ARBA00004370"/>
    </source>
</evidence>
<dbReference type="PIRSF" id="PIRSF015665">
    <property type="entry name" value="CHOPT"/>
    <property type="match status" value="1"/>
</dbReference>
<evidence type="ECO:0000256" key="3">
    <source>
        <dbReference type="ARBA" id="ARBA00022679"/>
    </source>
</evidence>
<feature type="transmembrane region" description="Helical" evidence="6">
    <location>
        <begin position="258"/>
        <end position="278"/>
    </location>
</feature>
<dbReference type="eggNOG" id="KOG2877">
    <property type="taxonomic scope" value="Eukaryota"/>
</dbReference>
<dbReference type="InterPro" id="IPR043130">
    <property type="entry name" value="CDP-OH_PTrfase_TM_dom"/>
</dbReference>
<reference evidence="8" key="1">
    <citation type="submission" date="2011-02" db="EMBL/GenBank/DDBJ databases">
        <title>The Genome Sequence of Capsaspora owczarzaki ATCC 30864.</title>
        <authorList>
            <person name="Russ C."/>
            <person name="Cuomo C."/>
            <person name="Burger G."/>
            <person name="Gray M.W."/>
            <person name="Holland P.W.H."/>
            <person name="King N."/>
            <person name="Lang F.B.F."/>
            <person name="Roger A.J."/>
            <person name="Ruiz-Trillo I."/>
            <person name="Young S.K."/>
            <person name="Zeng Q."/>
            <person name="Gargeya S."/>
            <person name="Alvarado L."/>
            <person name="Berlin A."/>
            <person name="Chapman S.B."/>
            <person name="Chen Z."/>
            <person name="Freedman E."/>
            <person name="Gellesch M."/>
            <person name="Goldberg J."/>
            <person name="Griggs A."/>
            <person name="Gujja S."/>
            <person name="Heilman E."/>
            <person name="Heiman D."/>
            <person name="Howarth C."/>
            <person name="Mehta T."/>
            <person name="Neiman D."/>
            <person name="Pearson M."/>
            <person name="Roberts A."/>
            <person name="Saif S."/>
            <person name="Shea T."/>
            <person name="Shenoy N."/>
            <person name="Sisk P."/>
            <person name="Stolte C."/>
            <person name="Sykes S."/>
            <person name="White J."/>
            <person name="Yandava C."/>
            <person name="Haas B."/>
            <person name="Nusbaum C."/>
            <person name="Birren B."/>
        </authorList>
    </citation>
    <scope>NUCLEOTIDE SEQUENCE</scope>
    <source>
        <strain evidence="8">ATCC 30864</strain>
    </source>
</reference>
<dbReference type="STRING" id="595528.A0A0D2WI13"/>
<evidence type="ECO:0000256" key="5">
    <source>
        <dbReference type="RuleBase" id="RU003750"/>
    </source>
</evidence>
<feature type="transmembrane region" description="Helical" evidence="6">
    <location>
        <begin position="320"/>
        <end position="340"/>
    </location>
</feature>
<dbReference type="OrthoDB" id="196717at2759"/>
<evidence type="ECO:0000256" key="2">
    <source>
        <dbReference type="ARBA" id="ARBA00010441"/>
    </source>
</evidence>
<feature type="transmembrane region" description="Helical" evidence="6">
    <location>
        <begin position="40"/>
        <end position="65"/>
    </location>
</feature>
<feature type="transmembrane region" description="Helical" evidence="6">
    <location>
        <begin position="149"/>
        <end position="165"/>
    </location>
</feature>
<dbReference type="GO" id="GO:0005789">
    <property type="term" value="C:endoplasmic reticulum membrane"/>
    <property type="evidence" value="ECO:0007669"/>
    <property type="project" value="TreeGrafter"/>
</dbReference>
<comment type="subcellular location">
    <subcellularLocation>
        <location evidence="1">Membrane</location>
    </subcellularLocation>
</comment>
<name>A0A0D2WI13_CAPO3</name>
<feature type="transmembrane region" description="Helical" evidence="6">
    <location>
        <begin position="290"/>
        <end position="308"/>
    </location>
</feature>
<dbReference type="GO" id="GO:0004307">
    <property type="term" value="F:ethanolaminephosphotransferase activity"/>
    <property type="evidence" value="ECO:0007669"/>
    <property type="project" value="TreeGrafter"/>
</dbReference>
<keyword evidence="6" id="KW-0812">Transmembrane</keyword>
<dbReference type="Pfam" id="PF01066">
    <property type="entry name" value="CDP-OH_P_transf"/>
    <property type="match status" value="1"/>
</dbReference>
<dbReference type="InterPro" id="IPR048254">
    <property type="entry name" value="CDP_ALCOHOL_P_TRANSF_CS"/>
</dbReference>
<dbReference type="Proteomes" id="UP000008743">
    <property type="component" value="Unassembled WGS sequence"/>
</dbReference>
<evidence type="ECO:0008006" key="9">
    <source>
        <dbReference type="Google" id="ProtNLM"/>
    </source>
</evidence>
<sequence>MQAITPAGLEGLAKYKYSSVDSSPLSNQVMHPFWNFCVKYFIPIWLAPNVLTFAGFLCLLGNYLVSWYYDPDLTMATLNLNSVPQYVWFLMSFAHFMSHTLDGCDGKQARKTGKSTPLGELMDHGLDSMAAWLQMITAASAVGVAGYPWVLYTITCGVVLSFYLTHWEKYNTGVLFLPWTYDASQLLVTSVYLLAGLFGTQFFTAPLLDLSALHESWTQVSILHIFIVTSYVSILMQPIQSVINIVSAPKRLHGFVDGFMPLVPLIAMFAFFTFWAYASPANLLVSNGRVLLTALGLAFSNLTCQLIVSQMTSQIHRSNNLILAPLPFIAGAIYWGFVVSPAVDTWVLYGYTLFAALLHVSYGVNLVQTICQHINIYCFSITSTPRPVANKKQK</sequence>
<dbReference type="EMBL" id="KE346360">
    <property type="protein sequence ID" value="KJE88503.1"/>
    <property type="molecule type" value="Genomic_DNA"/>
</dbReference>
<gene>
    <name evidence="7" type="ORF">CAOG_008392</name>
</gene>
<comment type="similarity">
    <text evidence="2 5">Belongs to the CDP-alcohol phosphatidyltransferase class-I family.</text>
</comment>